<dbReference type="InterPro" id="IPR013096">
    <property type="entry name" value="Cupin_2"/>
</dbReference>
<dbReference type="CDD" id="cd06981">
    <property type="entry name" value="cupin_reut_a1446"/>
    <property type="match status" value="1"/>
</dbReference>
<reference evidence="3 4" key="1">
    <citation type="submission" date="2024-05" db="EMBL/GenBank/DDBJ databases">
        <title>Sphingomonas sp. HF-S3 16S ribosomal RNA gene Genome sequencing and assembly.</title>
        <authorList>
            <person name="Lee H."/>
        </authorList>
    </citation>
    <scope>NUCLEOTIDE SEQUENCE [LARGE SCALE GENOMIC DNA]</scope>
    <source>
        <strain evidence="3 4">HF-S3</strain>
    </source>
</reference>
<evidence type="ECO:0000256" key="1">
    <source>
        <dbReference type="SAM" id="MobiDB-lite"/>
    </source>
</evidence>
<gene>
    <name evidence="3" type="ORF">TPR58_17265</name>
</gene>
<dbReference type="InterPro" id="IPR011051">
    <property type="entry name" value="RmlC_Cupin_sf"/>
</dbReference>
<dbReference type="Proteomes" id="UP001427805">
    <property type="component" value="Unassembled WGS sequence"/>
</dbReference>
<sequence>MAGGSEPDEGKARDAALREMARHRGYRLVKSRRRKPGGDFGRYALHDADGQPVFGVEDGAMTASAEDIEDFLRNAIRATWSTSEATTKARPDLPKPKPAPAKPKPAPAPVAKPAPKPKSEPAPPPKPRFKPEVANLLTKLPAAKPDEDFAELLTRPGFRLERIVSRGQATPADEPMVQDRDEWVLVLEGRAGLRVEDSDEVQLGPGDHLRIAAGQKHWVTWTAKDRATVWLALHFD</sequence>
<dbReference type="Gene3D" id="2.60.120.10">
    <property type="entry name" value="Jelly Rolls"/>
    <property type="match status" value="1"/>
</dbReference>
<comment type="caution">
    <text evidence="3">The sequence shown here is derived from an EMBL/GenBank/DDBJ whole genome shotgun (WGS) entry which is preliminary data.</text>
</comment>
<feature type="region of interest" description="Disordered" evidence="1">
    <location>
        <begin position="80"/>
        <end position="131"/>
    </location>
</feature>
<dbReference type="RefSeq" id="WP_346247971.1">
    <property type="nucleotide sequence ID" value="NZ_JBDIZK010000011.1"/>
</dbReference>
<dbReference type="InterPro" id="IPR014710">
    <property type="entry name" value="RmlC-like_jellyroll"/>
</dbReference>
<accession>A0ABV0BBI0</accession>
<feature type="compositionally biased region" description="Pro residues" evidence="1">
    <location>
        <begin position="96"/>
        <end position="126"/>
    </location>
</feature>
<name>A0ABV0BBI0_9SPHN</name>
<evidence type="ECO:0000313" key="4">
    <source>
        <dbReference type="Proteomes" id="UP001427805"/>
    </source>
</evidence>
<evidence type="ECO:0000259" key="2">
    <source>
        <dbReference type="Pfam" id="PF07883"/>
    </source>
</evidence>
<protein>
    <submittedName>
        <fullName evidence="3">Cupin domain-containing protein</fullName>
    </submittedName>
</protein>
<feature type="domain" description="Cupin type-2" evidence="2">
    <location>
        <begin position="178"/>
        <end position="232"/>
    </location>
</feature>
<evidence type="ECO:0000313" key="3">
    <source>
        <dbReference type="EMBL" id="MEN3748928.1"/>
    </source>
</evidence>
<dbReference type="Pfam" id="PF07883">
    <property type="entry name" value="Cupin_2"/>
    <property type="match status" value="1"/>
</dbReference>
<organism evidence="3 4">
    <name type="scientific">Sphingomonas rustica</name>
    <dbReference type="NCBI Taxonomy" id="3103142"/>
    <lineage>
        <taxon>Bacteria</taxon>
        <taxon>Pseudomonadati</taxon>
        <taxon>Pseudomonadota</taxon>
        <taxon>Alphaproteobacteria</taxon>
        <taxon>Sphingomonadales</taxon>
        <taxon>Sphingomonadaceae</taxon>
        <taxon>Sphingomonas</taxon>
    </lineage>
</organism>
<dbReference type="EMBL" id="JBDIZK010000011">
    <property type="protein sequence ID" value="MEN3748928.1"/>
    <property type="molecule type" value="Genomic_DNA"/>
</dbReference>
<keyword evidence="4" id="KW-1185">Reference proteome</keyword>
<proteinExistence type="predicted"/>
<dbReference type="SUPFAM" id="SSF51182">
    <property type="entry name" value="RmlC-like cupins"/>
    <property type="match status" value="1"/>
</dbReference>